<name>A0A165NWS6_9BACL</name>
<sequence>MRDDSIIIPLEFILDNKHTHEMVIKEIEEISVLQVVENVVQEEEYTTFYINFMNYLCYWFFMSEFKQKEVFKLTTLYLEEDNSALIESIKKKSINWEIEHVEKILTEKGGWWSKRGYERSWYELAALLSKGYIDVDVKPCPIYEIPGKKQFNDEGIHDYFFYRAARDSKGNERIGIMNWCAWKWLKEQGEPQPILPTSGCNVFAEELRICVKVGEGNPTSILSNHLIMGKTYIHIPYGDTLTLYIFKGNEKFKNWSMRKETERLDIAAEVNRFYELARVKQEKDEKLKQQKFIESVQLKNINENKLLNNETIMNICRYDEDSPFKNSYISSDKIRNWIKTGELNGVKDGNRWYVSKADLKNFLNKQKPDKMF</sequence>
<dbReference type="RefSeq" id="WP_066238461.1">
    <property type="nucleotide sequence ID" value="NZ_LRFC01000006.1"/>
</dbReference>
<feature type="domain" description="Helix-turn-helix" evidence="1">
    <location>
        <begin position="329"/>
        <end position="366"/>
    </location>
</feature>
<gene>
    <name evidence="2" type="ORF">AWM68_17590</name>
</gene>
<accession>A0A165NWS6</accession>
<evidence type="ECO:0000313" key="3">
    <source>
        <dbReference type="Proteomes" id="UP000076567"/>
    </source>
</evidence>
<comment type="caution">
    <text evidence="2">The sequence shown here is derived from an EMBL/GenBank/DDBJ whole genome shotgun (WGS) entry which is preliminary data.</text>
</comment>
<dbReference type="OrthoDB" id="2868166at2"/>
<dbReference type="AlphaFoldDB" id="A0A165NWS6"/>
<reference evidence="3" key="1">
    <citation type="submission" date="2016-01" db="EMBL/GenBank/DDBJ databases">
        <title>Draft genome of Chromobacterium sp. F49.</title>
        <authorList>
            <person name="Hong K.W."/>
        </authorList>
    </citation>
    <scope>NUCLEOTIDE SEQUENCE [LARGE SCALE GENOMIC DNA]</scope>
    <source>
        <strain evidence="3">P7IIIA</strain>
    </source>
</reference>
<dbReference type="Pfam" id="PF12728">
    <property type="entry name" value="HTH_17"/>
    <property type="match status" value="1"/>
</dbReference>
<proteinExistence type="predicted"/>
<keyword evidence="3" id="KW-1185">Reference proteome</keyword>
<evidence type="ECO:0000313" key="2">
    <source>
        <dbReference type="EMBL" id="KZE67985.1"/>
    </source>
</evidence>
<dbReference type="InterPro" id="IPR041657">
    <property type="entry name" value="HTH_17"/>
</dbReference>
<evidence type="ECO:0000259" key="1">
    <source>
        <dbReference type="Pfam" id="PF12728"/>
    </source>
</evidence>
<dbReference type="EMBL" id="LRFC01000006">
    <property type="protein sequence ID" value="KZE67985.1"/>
    <property type="molecule type" value="Genomic_DNA"/>
</dbReference>
<dbReference type="Proteomes" id="UP000076567">
    <property type="component" value="Unassembled WGS sequence"/>
</dbReference>
<organism evidence="2 3">
    <name type="scientific">Fictibacillus phosphorivorans</name>
    <dbReference type="NCBI Taxonomy" id="1221500"/>
    <lineage>
        <taxon>Bacteria</taxon>
        <taxon>Bacillati</taxon>
        <taxon>Bacillota</taxon>
        <taxon>Bacilli</taxon>
        <taxon>Bacillales</taxon>
        <taxon>Fictibacillaceae</taxon>
        <taxon>Fictibacillus</taxon>
    </lineage>
</organism>
<protein>
    <recommendedName>
        <fullName evidence="1">Helix-turn-helix domain-containing protein</fullName>
    </recommendedName>
</protein>